<evidence type="ECO:0000259" key="8">
    <source>
        <dbReference type="Pfam" id="PF04024"/>
    </source>
</evidence>
<sequence>MERKLYRSREDRMLFGVCGGIGEYANIDPTIIRLGMVLIGFTFVGFIFYIAAGLIIPEAPVMEQGRTDQNGRNNYGPGPVRREEDSFDPVAGAKPEMPTKSETENETVSETKKETQTENKEANTAEQSDAVTREV</sequence>
<dbReference type="OrthoDB" id="9815286at2"/>
<evidence type="ECO:0000313" key="10">
    <source>
        <dbReference type="Proteomes" id="UP000199208"/>
    </source>
</evidence>
<feature type="region of interest" description="Disordered" evidence="6">
    <location>
        <begin position="64"/>
        <end position="135"/>
    </location>
</feature>
<keyword evidence="2" id="KW-1003">Cell membrane</keyword>
<dbReference type="RefSeq" id="WP_092589628.1">
    <property type="nucleotide sequence ID" value="NZ_FMWL01000003.1"/>
</dbReference>
<evidence type="ECO:0000256" key="3">
    <source>
        <dbReference type="ARBA" id="ARBA00022692"/>
    </source>
</evidence>
<reference evidence="9 10" key="1">
    <citation type="submission" date="2016-10" db="EMBL/GenBank/DDBJ databases">
        <authorList>
            <person name="de Groot N.N."/>
        </authorList>
    </citation>
    <scope>NUCLEOTIDE SEQUENCE [LARGE SCALE GENOMIC DNA]</scope>
    <source>
        <strain evidence="9 10">DSM 2784</strain>
    </source>
</reference>
<evidence type="ECO:0000256" key="2">
    <source>
        <dbReference type="ARBA" id="ARBA00022475"/>
    </source>
</evidence>
<dbReference type="Pfam" id="PF04024">
    <property type="entry name" value="PspC"/>
    <property type="match status" value="1"/>
</dbReference>
<dbReference type="PANTHER" id="PTHR33885">
    <property type="entry name" value="PHAGE SHOCK PROTEIN C"/>
    <property type="match status" value="1"/>
</dbReference>
<dbReference type="InterPro" id="IPR052027">
    <property type="entry name" value="PspC"/>
</dbReference>
<comment type="subcellular location">
    <subcellularLocation>
        <location evidence="1">Cell membrane</location>
        <topology evidence="1">Single-pass membrane protein</topology>
    </subcellularLocation>
</comment>
<proteinExistence type="predicted"/>
<dbReference type="EMBL" id="FMWL01000003">
    <property type="protein sequence ID" value="SCZ77628.1"/>
    <property type="molecule type" value="Genomic_DNA"/>
</dbReference>
<keyword evidence="10" id="KW-1185">Reference proteome</keyword>
<evidence type="ECO:0000313" key="9">
    <source>
        <dbReference type="EMBL" id="SCZ77628.1"/>
    </source>
</evidence>
<accession>A0A1G5RUS9</accession>
<name>A0A1G5RUS9_9FIRM</name>
<evidence type="ECO:0000256" key="1">
    <source>
        <dbReference type="ARBA" id="ARBA00004162"/>
    </source>
</evidence>
<dbReference type="STRING" id="1120920.SAMN03080599_00826"/>
<organism evidence="9 10">
    <name type="scientific">Acidaminobacter hydrogenoformans DSM 2784</name>
    <dbReference type="NCBI Taxonomy" id="1120920"/>
    <lineage>
        <taxon>Bacteria</taxon>
        <taxon>Bacillati</taxon>
        <taxon>Bacillota</taxon>
        <taxon>Clostridia</taxon>
        <taxon>Peptostreptococcales</taxon>
        <taxon>Acidaminobacteraceae</taxon>
        <taxon>Acidaminobacter</taxon>
    </lineage>
</organism>
<gene>
    <name evidence="9" type="ORF">SAMN03080599_00826</name>
</gene>
<evidence type="ECO:0000256" key="4">
    <source>
        <dbReference type="ARBA" id="ARBA00022989"/>
    </source>
</evidence>
<evidence type="ECO:0000256" key="5">
    <source>
        <dbReference type="ARBA" id="ARBA00023136"/>
    </source>
</evidence>
<dbReference type="Proteomes" id="UP000199208">
    <property type="component" value="Unassembled WGS sequence"/>
</dbReference>
<evidence type="ECO:0000256" key="6">
    <source>
        <dbReference type="SAM" id="MobiDB-lite"/>
    </source>
</evidence>
<feature type="transmembrane region" description="Helical" evidence="7">
    <location>
        <begin position="34"/>
        <end position="56"/>
    </location>
</feature>
<dbReference type="PANTHER" id="PTHR33885:SF3">
    <property type="entry name" value="PHAGE SHOCK PROTEIN C"/>
    <property type="match status" value="1"/>
</dbReference>
<dbReference type="AlphaFoldDB" id="A0A1G5RUS9"/>
<dbReference type="InterPro" id="IPR007168">
    <property type="entry name" value="Phageshock_PspC_N"/>
</dbReference>
<keyword evidence="3 7" id="KW-0812">Transmembrane</keyword>
<feature type="compositionally biased region" description="Basic and acidic residues" evidence="6">
    <location>
        <begin position="97"/>
        <end position="123"/>
    </location>
</feature>
<dbReference type="GO" id="GO:0005886">
    <property type="term" value="C:plasma membrane"/>
    <property type="evidence" value="ECO:0007669"/>
    <property type="project" value="UniProtKB-SubCell"/>
</dbReference>
<evidence type="ECO:0000256" key="7">
    <source>
        <dbReference type="SAM" id="Phobius"/>
    </source>
</evidence>
<keyword evidence="5 7" id="KW-0472">Membrane</keyword>
<keyword evidence="4 7" id="KW-1133">Transmembrane helix</keyword>
<feature type="domain" description="Phage shock protein PspC N-terminal" evidence="8">
    <location>
        <begin position="3"/>
        <end position="59"/>
    </location>
</feature>
<protein>
    <submittedName>
        <fullName evidence="9">Phage shock protein C (PspC) family protein</fullName>
    </submittedName>
</protein>